<dbReference type="SUPFAM" id="SSF57850">
    <property type="entry name" value="RING/U-box"/>
    <property type="match status" value="1"/>
</dbReference>
<proteinExistence type="predicted"/>
<dbReference type="Gene3D" id="2.60.120.920">
    <property type="match status" value="1"/>
</dbReference>
<feature type="signal peptide" evidence="8">
    <location>
        <begin position="1"/>
        <end position="15"/>
    </location>
</feature>
<dbReference type="PROSITE" id="PS50089">
    <property type="entry name" value="ZF_RING_2"/>
    <property type="match status" value="1"/>
</dbReference>
<dbReference type="SMART" id="SM00336">
    <property type="entry name" value="BBOX"/>
    <property type="match status" value="1"/>
</dbReference>
<feature type="domain" description="B30.2/SPRY" evidence="11">
    <location>
        <begin position="487"/>
        <end position="681"/>
    </location>
</feature>
<evidence type="ECO:0000256" key="7">
    <source>
        <dbReference type="SAM" id="MobiDB-lite"/>
    </source>
</evidence>
<evidence type="ECO:0000256" key="2">
    <source>
        <dbReference type="ARBA" id="ARBA00022723"/>
    </source>
</evidence>
<dbReference type="InterPro" id="IPR013083">
    <property type="entry name" value="Znf_RING/FYVE/PHD"/>
</dbReference>
<dbReference type="AlphaFoldDB" id="A0AAD8YSN7"/>
<gene>
    <name evidence="12" type="ORF">P4O66_017798</name>
</gene>
<dbReference type="Pfam" id="PF00622">
    <property type="entry name" value="SPRY"/>
    <property type="match status" value="1"/>
</dbReference>
<keyword evidence="13" id="KW-1185">Reference proteome</keyword>
<dbReference type="Proteomes" id="UP001239994">
    <property type="component" value="Unassembled WGS sequence"/>
</dbReference>
<reference evidence="12" key="1">
    <citation type="submission" date="2023-03" db="EMBL/GenBank/DDBJ databases">
        <title>Electrophorus voltai genome.</title>
        <authorList>
            <person name="Bian C."/>
        </authorList>
    </citation>
    <scope>NUCLEOTIDE SEQUENCE</scope>
    <source>
        <strain evidence="12">CB-2022</strain>
        <tissue evidence="12">Muscle</tissue>
    </source>
</reference>
<evidence type="ECO:0000256" key="6">
    <source>
        <dbReference type="PROSITE-ProRule" id="PRU00024"/>
    </source>
</evidence>
<feature type="chain" id="PRO_5042151030" evidence="8">
    <location>
        <begin position="16"/>
        <end position="681"/>
    </location>
</feature>
<evidence type="ECO:0000256" key="4">
    <source>
        <dbReference type="ARBA" id="ARBA00022833"/>
    </source>
</evidence>
<feature type="non-terminal residue" evidence="12">
    <location>
        <position position="1"/>
    </location>
</feature>
<keyword evidence="5" id="KW-0391">Immunity</keyword>
<protein>
    <submittedName>
        <fullName evidence="12">Uncharacterized protein</fullName>
    </submittedName>
</protein>
<dbReference type="InterPro" id="IPR001841">
    <property type="entry name" value="Znf_RING"/>
</dbReference>
<dbReference type="SUPFAM" id="SSF57845">
    <property type="entry name" value="B-box zinc-binding domain"/>
    <property type="match status" value="1"/>
</dbReference>
<dbReference type="Gene3D" id="3.30.40.10">
    <property type="entry name" value="Zinc/RING finger domain, C3HC4 (zinc finger)"/>
    <property type="match status" value="1"/>
</dbReference>
<evidence type="ECO:0000256" key="8">
    <source>
        <dbReference type="SAM" id="SignalP"/>
    </source>
</evidence>
<dbReference type="PROSITE" id="PS50188">
    <property type="entry name" value="B302_SPRY"/>
    <property type="match status" value="1"/>
</dbReference>
<dbReference type="SMART" id="SM00184">
    <property type="entry name" value="RING"/>
    <property type="match status" value="1"/>
</dbReference>
<dbReference type="Pfam" id="PF25600">
    <property type="entry name" value="TRIM_CC"/>
    <property type="match status" value="1"/>
</dbReference>
<dbReference type="InterPro" id="IPR003877">
    <property type="entry name" value="SPRY_dom"/>
</dbReference>
<dbReference type="InterPro" id="IPR051051">
    <property type="entry name" value="E3_ubiq-ligase_TRIM/RNF"/>
</dbReference>
<keyword evidence="2" id="KW-0479">Metal-binding</keyword>
<name>A0AAD8YSN7_9TELE</name>
<accession>A0AAD8YSN7</accession>
<feature type="region of interest" description="Disordered" evidence="7">
    <location>
        <begin position="432"/>
        <end position="493"/>
    </location>
</feature>
<feature type="domain" description="B box-type" evidence="10">
    <location>
        <begin position="143"/>
        <end position="183"/>
    </location>
</feature>
<dbReference type="PRINTS" id="PR01407">
    <property type="entry name" value="BUTYPHLNCDUF"/>
</dbReference>
<dbReference type="InterPro" id="IPR043136">
    <property type="entry name" value="B30.2/SPRY_sf"/>
</dbReference>
<dbReference type="Gene3D" id="3.30.160.60">
    <property type="entry name" value="Classic Zinc Finger"/>
    <property type="match status" value="1"/>
</dbReference>
<dbReference type="PROSITE" id="PS00518">
    <property type="entry name" value="ZF_RING_1"/>
    <property type="match status" value="1"/>
</dbReference>
<dbReference type="InterPro" id="IPR058030">
    <property type="entry name" value="TRIM8/14/16/25/29/45/65_CC"/>
</dbReference>
<dbReference type="InterPro" id="IPR003879">
    <property type="entry name" value="Butyrophylin_SPRY"/>
</dbReference>
<dbReference type="GO" id="GO:0045087">
    <property type="term" value="P:innate immune response"/>
    <property type="evidence" value="ECO:0007669"/>
    <property type="project" value="UniProtKB-KW"/>
</dbReference>
<feature type="compositionally biased region" description="Polar residues" evidence="7">
    <location>
        <begin position="100"/>
        <end position="119"/>
    </location>
</feature>
<dbReference type="PANTHER" id="PTHR25465:SF14">
    <property type="entry name" value="E3 UBIQUITIN-PROTEIN LIGASE TRIM65"/>
    <property type="match status" value="1"/>
</dbReference>
<dbReference type="Pfam" id="PF15227">
    <property type="entry name" value="zf-C3HC4_4"/>
    <property type="match status" value="1"/>
</dbReference>
<sequence>GPWCLLIPFCTMAMSSCPPEIFSCSVCLEILCDPATLPCGHSYCLQCIQKHWDKAAKGVYSCPQCRQVFNPRPSLGRNNMLMEAMKKLSVREQDRPPSPVCSSMDPSLTVSTDSSSHFQQALPRGDGAQGTDEGGLYPQLPYSSPELCSLHHQLLELYCFDDKERVCDECSFLGHKGHRVVRPDEEKNEKQFNSPFCAILFEQQELAQMKAMVQKCIHDRERIIQTLPQTFQAHKNAIQDLQRDSLGIYTEAMKCVESMNSHVTELLQNYESSYYNRIEDQRYRLQQEICQLYKQEEELNRIANTEDSIQFLNWFFSMAAAEQVGSAELQISQPEAEASRIRSAIGAFGEGLQVLFKGSLANIFRTGKTLFNWALLPFLQHQNMIHITIVTGPVAGALCFYSSSNVLGQHILLAKFVHSSVNDVAESAQTAQTSAASSVPGNPTVVSQKSAPASDKSDSKATGTALVTSTLHPPPPPANSVKESASFSVENPAPKTREEMLKFRFQPTLDHNSAYRHIRLSDGDRKATLRAENQNYPEHAERFLYWRQVICREPLAGSPYYWEVEWTGQKVTIGVAYKEMGRSTSDDSSRIGHNEHSWGLYWSGSAFSLWHAGKETALAAPKARCIGVYLDQQAGVLAFYRVLHKEAHQICCVETEFSGPLFPSFRFWSAMGSTITLCQLD</sequence>
<evidence type="ECO:0000259" key="9">
    <source>
        <dbReference type="PROSITE" id="PS50089"/>
    </source>
</evidence>
<dbReference type="GO" id="GO:0008270">
    <property type="term" value="F:zinc ion binding"/>
    <property type="evidence" value="ECO:0007669"/>
    <property type="project" value="UniProtKB-KW"/>
</dbReference>
<dbReference type="SMART" id="SM00589">
    <property type="entry name" value="PRY"/>
    <property type="match status" value="1"/>
</dbReference>
<evidence type="ECO:0000313" key="12">
    <source>
        <dbReference type="EMBL" id="KAK1786066.1"/>
    </source>
</evidence>
<evidence type="ECO:0000256" key="1">
    <source>
        <dbReference type="ARBA" id="ARBA00022588"/>
    </source>
</evidence>
<comment type="caution">
    <text evidence="12">The sequence shown here is derived from an EMBL/GenBank/DDBJ whole genome shotgun (WGS) entry which is preliminary data.</text>
</comment>
<keyword evidence="4" id="KW-0862">Zinc</keyword>
<evidence type="ECO:0000259" key="10">
    <source>
        <dbReference type="PROSITE" id="PS50119"/>
    </source>
</evidence>
<feature type="domain" description="RING-type" evidence="9">
    <location>
        <begin position="24"/>
        <end position="66"/>
    </location>
</feature>
<evidence type="ECO:0000256" key="5">
    <source>
        <dbReference type="ARBA" id="ARBA00022859"/>
    </source>
</evidence>
<dbReference type="InterPro" id="IPR017907">
    <property type="entry name" value="Znf_RING_CS"/>
</dbReference>
<keyword evidence="8" id="KW-0732">Signal</keyword>
<dbReference type="GO" id="GO:0005737">
    <property type="term" value="C:cytoplasm"/>
    <property type="evidence" value="ECO:0007669"/>
    <property type="project" value="UniProtKB-ARBA"/>
</dbReference>
<dbReference type="InterPro" id="IPR006574">
    <property type="entry name" value="PRY"/>
</dbReference>
<dbReference type="PANTHER" id="PTHR25465">
    <property type="entry name" value="B-BOX DOMAIN CONTAINING"/>
    <property type="match status" value="1"/>
</dbReference>
<evidence type="ECO:0000256" key="3">
    <source>
        <dbReference type="ARBA" id="ARBA00022771"/>
    </source>
</evidence>
<dbReference type="SMART" id="SM00449">
    <property type="entry name" value="SPRY"/>
    <property type="match status" value="1"/>
</dbReference>
<dbReference type="Pfam" id="PF13765">
    <property type="entry name" value="PRY"/>
    <property type="match status" value="1"/>
</dbReference>
<dbReference type="SUPFAM" id="SSF49899">
    <property type="entry name" value="Concanavalin A-like lectins/glucanases"/>
    <property type="match status" value="1"/>
</dbReference>
<dbReference type="Pfam" id="PF00643">
    <property type="entry name" value="zf-B_box"/>
    <property type="match status" value="1"/>
</dbReference>
<keyword evidence="3 6" id="KW-0863">Zinc-finger</keyword>
<evidence type="ECO:0000313" key="13">
    <source>
        <dbReference type="Proteomes" id="UP001239994"/>
    </source>
</evidence>
<dbReference type="CDD" id="cd16040">
    <property type="entry name" value="SPRY_PRY_SNTX"/>
    <property type="match status" value="1"/>
</dbReference>
<dbReference type="EMBL" id="JAROKS010000025">
    <property type="protein sequence ID" value="KAK1786066.1"/>
    <property type="molecule type" value="Genomic_DNA"/>
</dbReference>
<dbReference type="PROSITE" id="PS50119">
    <property type="entry name" value="ZF_BBOX"/>
    <property type="match status" value="1"/>
</dbReference>
<dbReference type="InterPro" id="IPR013320">
    <property type="entry name" value="ConA-like_dom_sf"/>
</dbReference>
<feature type="region of interest" description="Disordered" evidence="7">
    <location>
        <begin position="89"/>
        <end position="136"/>
    </location>
</feature>
<dbReference type="InterPro" id="IPR000315">
    <property type="entry name" value="Znf_B-box"/>
</dbReference>
<organism evidence="12 13">
    <name type="scientific">Electrophorus voltai</name>
    <dbReference type="NCBI Taxonomy" id="2609070"/>
    <lineage>
        <taxon>Eukaryota</taxon>
        <taxon>Metazoa</taxon>
        <taxon>Chordata</taxon>
        <taxon>Craniata</taxon>
        <taxon>Vertebrata</taxon>
        <taxon>Euteleostomi</taxon>
        <taxon>Actinopterygii</taxon>
        <taxon>Neopterygii</taxon>
        <taxon>Teleostei</taxon>
        <taxon>Ostariophysi</taxon>
        <taxon>Gymnotiformes</taxon>
        <taxon>Gymnotoidei</taxon>
        <taxon>Gymnotidae</taxon>
        <taxon>Electrophorus</taxon>
    </lineage>
</organism>
<dbReference type="InterPro" id="IPR001870">
    <property type="entry name" value="B30.2/SPRY"/>
</dbReference>
<evidence type="ECO:0000259" key="11">
    <source>
        <dbReference type="PROSITE" id="PS50188"/>
    </source>
</evidence>
<dbReference type="CDD" id="cd19769">
    <property type="entry name" value="Bbox2_TRIM16-like"/>
    <property type="match status" value="1"/>
</dbReference>
<keyword evidence="1" id="KW-0399">Innate immunity</keyword>